<gene>
    <name evidence="3" type="ORF">ABT317_01215</name>
</gene>
<keyword evidence="2" id="KW-0812">Transmembrane</keyword>
<feature type="transmembrane region" description="Helical" evidence="2">
    <location>
        <begin position="15"/>
        <end position="33"/>
    </location>
</feature>
<evidence type="ECO:0000313" key="4">
    <source>
        <dbReference type="Proteomes" id="UP001458415"/>
    </source>
</evidence>
<evidence type="ECO:0008006" key="5">
    <source>
        <dbReference type="Google" id="ProtNLM"/>
    </source>
</evidence>
<comment type="caution">
    <text evidence="3">The sequence shown here is derived from an EMBL/GenBank/DDBJ whole genome shotgun (WGS) entry which is preliminary data.</text>
</comment>
<feature type="region of interest" description="Disordered" evidence="1">
    <location>
        <begin position="70"/>
        <end position="91"/>
    </location>
</feature>
<accession>A0ABV1VUV4</accession>
<feature type="transmembrane region" description="Helical" evidence="2">
    <location>
        <begin position="45"/>
        <end position="66"/>
    </location>
</feature>
<keyword evidence="2" id="KW-0472">Membrane</keyword>
<evidence type="ECO:0000313" key="3">
    <source>
        <dbReference type="EMBL" id="MER6975714.1"/>
    </source>
</evidence>
<reference evidence="3 4" key="1">
    <citation type="submission" date="2024-06" db="EMBL/GenBank/DDBJ databases">
        <title>The Natural Products Discovery Center: Release of the First 8490 Sequenced Strains for Exploring Actinobacteria Biosynthetic Diversity.</title>
        <authorList>
            <person name="Kalkreuter E."/>
            <person name="Kautsar S.A."/>
            <person name="Yang D."/>
            <person name="Bader C.D."/>
            <person name="Teijaro C.N."/>
            <person name="Fluegel L."/>
            <person name="Davis C.M."/>
            <person name="Simpson J.R."/>
            <person name="Lauterbach L."/>
            <person name="Steele A.D."/>
            <person name="Gui C."/>
            <person name="Meng S."/>
            <person name="Li G."/>
            <person name="Viehrig K."/>
            <person name="Ye F."/>
            <person name="Su P."/>
            <person name="Kiefer A.F."/>
            <person name="Nichols A."/>
            <person name="Cepeda A.J."/>
            <person name="Yan W."/>
            <person name="Fan B."/>
            <person name="Jiang Y."/>
            <person name="Adhikari A."/>
            <person name="Zheng C.-J."/>
            <person name="Schuster L."/>
            <person name="Cowan T.M."/>
            <person name="Smanski M.J."/>
            <person name="Chevrette M.G."/>
            <person name="De Carvalho L.P.S."/>
            <person name="Shen B."/>
        </authorList>
    </citation>
    <scope>NUCLEOTIDE SEQUENCE [LARGE SCALE GENOMIC DNA]</scope>
    <source>
        <strain evidence="3 4">NPDC000634</strain>
    </source>
</reference>
<protein>
    <recommendedName>
        <fullName evidence="5">Integral membrane protein</fullName>
    </recommendedName>
</protein>
<evidence type="ECO:0000256" key="1">
    <source>
        <dbReference type="SAM" id="MobiDB-lite"/>
    </source>
</evidence>
<keyword evidence="2" id="KW-1133">Transmembrane helix</keyword>
<proteinExistence type="predicted"/>
<dbReference type="EMBL" id="JBEPCU010000007">
    <property type="protein sequence ID" value="MER6975714.1"/>
    <property type="molecule type" value="Genomic_DNA"/>
</dbReference>
<dbReference type="RefSeq" id="WP_143668175.1">
    <property type="nucleotide sequence ID" value="NZ_MUBM01000283.1"/>
</dbReference>
<evidence type="ECO:0000256" key="2">
    <source>
        <dbReference type="SAM" id="Phobius"/>
    </source>
</evidence>
<organism evidence="3 4">
    <name type="scientific">Streptomyces carpinensis</name>
    <dbReference type="NCBI Taxonomy" id="66369"/>
    <lineage>
        <taxon>Bacteria</taxon>
        <taxon>Bacillati</taxon>
        <taxon>Actinomycetota</taxon>
        <taxon>Actinomycetes</taxon>
        <taxon>Kitasatosporales</taxon>
        <taxon>Streptomycetaceae</taxon>
        <taxon>Streptomyces</taxon>
    </lineage>
</organism>
<sequence length="91" mass="9571">MPSASSQHSPRDTRVLVTVNALPLAVGVLLSCSRALGEISVYGRLTLGMTWALTQLVVLVVGTWWYENRAASSSEPASATTAASRPAGGNW</sequence>
<name>A0ABV1VUV4_9ACTN</name>
<keyword evidence="4" id="KW-1185">Reference proteome</keyword>
<dbReference type="Proteomes" id="UP001458415">
    <property type="component" value="Unassembled WGS sequence"/>
</dbReference>